<reference evidence="1" key="1">
    <citation type="submission" date="2020-10" db="EMBL/GenBank/DDBJ databases">
        <authorList>
            <person name="Lu T."/>
            <person name="Wang Q."/>
            <person name="Han X."/>
        </authorList>
    </citation>
    <scope>NUCLEOTIDE SEQUENCE</scope>
    <source>
        <strain evidence="1">WQ 366</strain>
    </source>
</reference>
<proteinExistence type="predicted"/>
<keyword evidence="2" id="KW-1185">Reference proteome</keyword>
<dbReference type="EMBL" id="JADEYP010000001">
    <property type="protein sequence ID" value="MCA5003641.1"/>
    <property type="molecule type" value="Genomic_DNA"/>
</dbReference>
<dbReference type="Proteomes" id="UP001165302">
    <property type="component" value="Unassembled WGS sequence"/>
</dbReference>
<accession>A0ABS7Z2G0</accession>
<comment type="caution">
    <text evidence="1">The sequence shown here is derived from an EMBL/GenBank/DDBJ whole genome shotgun (WGS) entry which is preliminary data.</text>
</comment>
<organism evidence="1 2">
    <name type="scientific">Sphingobacterium bovistauri</name>
    <dbReference type="NCBI Taxonomy" id="2781959"/>
    <lineage>
        <taxon>Bacteria</taxon>
        <taxon>Pseudomonadati</taxon>
        <taxon>Bacteroidota</taxon>
        <taxon>Sphingobacteriia</taxon>
        <taxon>Sphingobacteriales</taxon>
        <taxon>Sphingobacteriaceae</taxon>
        <taxon>Sphingobacterium</taxon>
    </lineage>
</organism>
<name>A0ABS7Z2G0_9SPHI</name>
<sequence length="317" mass="36811">MKIHQLILVILLGVFGVEELYAQGKASVTARFNNTTRSKVFFHFNEKPSENMEFPYKAGQTIEFNVELDGITTLKINTFIVAFIQPGDSLVVDIDYEGSNYRDARFTGKNPSSILASNTINKIRYQRVNQAKYKTNIPAALAIQTPAKIFYNSTIEQWKTEISMLDEIKSDITPELYRFVQSEIDGIFIPNLINYPDNDKQEGYWNALDKYIIRDDHSSLSNNAYLGILNTYMEYKLRKEAYENNKSYERSKDLNEQYHKIAKFYDGRTRDAALLVFLYGAMQNGKDFETAEKLFQDYVKHHNINPRYKALLIEIMK</sequence>
<gene>
    <name evidence="1" type="ORF">IPZ78_00595</name>
</gene>
<protein>
    <recommendedName>
        <fullName evidence="3">Tetratricopeptide repeat-containing protein</fullName>
    </recommendedName>
</protein>
<evidence type="ECO:0000313" key="1">
    <source>
        <dbReference type="EMBL" id="MCA5003641.1"/>
    </source>
</evidence>
<evidence type="ECO:0008006" key="3">
    <source>
        <dbReference type="Google" id="ProtNLM"/>
    </source>
</evidence>
<dbReference type="RefSeq" id="WP_225550977.1">
    <property type="nucleotide sequence ID" value="NZ_JADEYP010000001.1"/>
</dbReference>
<evidence type="ECO:0000313" key="2">
    <source>
        <dbReference type="Proteomes" id="UP001165302"/>
    </source>
</evidence>